<dbReference type="EMBL" id="LSRX01000399">
    <property type="protein sequence ID" value="OLP98386.1"/>
    <property type="molecule type" value="Genomic_DNA"/>
</dbReference>
<evidence type="ECO:0000313" key="3">
    <source>
        <dbReference type="Proteomes" id="UP000186817"/>
    </source>
</evidence>
<dbReference type="AlphaFoldDB" id="A0A1Q9DT76"/>
<sequence>MRPKESGGPPKAAGERKVRVTSRLSTDSRGPAEAAASSDAPEVGDEGGKDGDDREGDMMAMRLILWAFGVVDHEEEGEAGELAEEALREGGRMRPPRKRDSQALRWFRGAQRAMVQSSEGDWDPFELMGGMVEEGQRNRFEEFEVSLRPAATQLPAVAIGRGTMPFEKAQAARARRIPNFLSEEEVQHLERVVLEMRAVCGLQAKTRRGELRSTVGASWTTTFLHTNGEFQKREPELISRIRALAAQVNSEERWSMPVEEGNLRCIEHHEYLNGGGLADHHHRDTGSLVTIDLMLSEASSGGEFCTLEADGLLREHEFHRGDAIVFPSHKPHSVGQITSGRRSVLIVEIWPGLPRSCAHRCVGDPEAACDFGVMDSARENMRYLFAR</sequence>
<comment type="caution">
    <text evidence="2">The sequence shown here is derived from an EMBL/GenBank/DDBJ whole genome shotgun (WGS) entry which is preliminary data.</text>
</comment>
<feature type="region of interest" description="Disordered" evidence="1">
    <location>
        <begin position="1"/>
        <end position="55"/>
    </location>
</feature>
<reference evidence="2 3" key="1">
    <citation type="submission" date="2016-02" db="EMBL/GenBank/DDBJ databases">
        <title>Genome analysis of coral dinoflagellate symbionts highlights evolutionary adaptations to a symbiotic lifestyle.</title>
        <authorList>
            <person name="Aranda M."/>
            <person name="Li Y."/>
            <person name="Liew Y.J."/>
            <person name="Baumgarten S."/>
            <person name="Simakov O."/>
            <person name="Wilson M."/>
            <person name="Piel J."/>
            <person name="Ashoor H."/>
            <person name="Bougouffa S."/>
            <person name="Bajic V.B."/>
            <person name="Ryu T."/>
            <person name="Ravasi T."/>
            <person name="Bayer T."/>
            <person name="Micklem G."/>
            <person name="Kim H."/>
            <person name="Bhak J."/>
            <person name="Lajeunesse T.C."/>
            <person name="Voolstra C.R."/>
        </authorList>
    </citation>
    <scope>NUCLEOTIDE SEQUENCE [LARGE SCALE GENOMIC DNA]</scope>
    <source>
        <strain evidence="2 3">CCMP2467</strain>
    </source>
</reference>
<gene>
    <name evidence="2" type="ORF">AK812_SmicGene19178</name>
</gene>
<accession>A0A1Q9DT76</accession>
<dbReference type="Proteomes" id="UP000186817">
    <property type="component" value="Unassembled WGS sequence"/>
</dbReference>
<organism evidence="2 3">
    <name type="scientific">Symbiodinium microadriaticum</name>
    <name type="common">Dinoflagellate</name>
    <name type="synonym">Zooxanthella microadriatica</name>
    <dbReference type="NCBI Taxonomy" id="2951"/>
    <lineage>
        <taxon>Eukaryota</taxon>
        <taxon>Sar</taxon>
        <taxon>Alveolata</taxon>
        <taxon>Dinophyceae</taxon>
        <taxon>Suessiales</taxon>
        <taxon>Symbiodiniaceae</taxon>
        <taxon>Symbiodinium</taxon>
    </lineage>
</organism>
<protein>
    <submittedName>
        <fullName evidence="2">Uncharacterized protein</fullName>
    </submittedName>
</protein>
<dbReference type="Gene3D" id="2.60.120.620">
    <property type="entry name" value="q2cbj1_9rhob like domain"/>
    <property type="match status" value="1"/>
</dbReference>
<keyword evidence="3" id="KW-1185">Reference proteome</keyword>
<dbReference type="OrthoDB" id="413621at2759"/>
<name>A0A1Q9DT76_SYMMI</name>
<evidence type="ECO:0000256" key="1">
    <source>
        <dbReference type="SAM" id="MobiDB-lite"/>
    </source>
</evidence>
<proteinExistence type="predicted"/>
<feature type="compositionally biased region" description="Low complexity" evidence="1">
    <location>
        <begin position="31"/>
        <end position="41"/>
    </location>
</feature>
<evidence type="ECO:0000313" key="2">
    <source>
        <dbReference type="EMBL" id="OLP98386.1"/>
    </source>
</evidence>